<evidence type="ECO:0000313" key="6">
    <source>
        <dbReference type="EMBL" id="CEO96639.1"/>
    </source>
</evidence>
<dbReference type="Proteomes" id="UP000290189">
    <property type="component" value="Unassembled WGS sequence"/>
</dbReference>
<evidence type="ECO:0000256" key="1">
    <source>
        <dbReference type="ARBA" id="ARBA00004555"/>
    </source>
</evidence>
<comment type="subcellular location">
    <subcellularLocation>
        <location evidence="1">Golgi apparatus</location>
    </subcellularLocation>
</comment>
<dbReference type="EMBL" id="OVEO01000003">
    <property type="protein sequence ID" value="SPQ94697.1"/>
    <property type="molecule type" value="Genomic_DNA"/>
</dbReference>
<dbReference type="InterPro" id="IPR016024">
    <property type="entry name" value="ARM-type_fold"/>
</dbReference>
<keyword evidence="3 4" id="KW-0175">Coiled coil</keyword>
<keyword evidence="8" id="KW-1185">Reference proteome</keyword>
<dbReference type="SUPFAM" id="SSF48371">
    <property type="entry name" value="ARM repeat"/>
    <property type="match status" value="1"/>
</dbReference>
<dbReference type="EMBL" id="CDSF01000068">
    <property type="protein sequence ID" value="CEO96639.1"/>
    <property type="molecule type" value="Genomic_DNA"/>
</dbReference>
<reference evidence="7 9" key="2">
    <citation type="submission" date="2018-03" db="EMBL/GenBank/DDBJ databases">
        <authorList>
            <person name="Fogelqvist J."/>
        </authorList>
    </citation>
    <scope>NUCLEOTIDE SEQUENCE [LARGE SCALE GENOMIC DNA]</scope>
</reference>
<reference evidence="6 8" key="1">
    <citation type="submission" date="2015-02" db="EMBL/GenBank/DDBJ databases">
        <authorList>
            <person name="Chooi Y.-H."/>
        </authorList>
    </citation>
    <scope>NUCLEOTIDE SEQUENCE [LARGE SCALE GENOMIC DNA]</scope>
    <source>
        <strain evidence="6">E3</strain>
    </source>
</reference>
<dbReference type="GO" id="GO:0006886">
    <property type="term" value="P:intracellular protein transport"/>
    <property type="evidence" value="ECO:0007669"/>
    <property type="project" value="InterPro"/>
</dbReference>
<name>A0A0G4IN93_PLABS</name>
<evidence type="ECO:0000256" key="2">
    <source>
        <dbReference type="ARBA" id="ARBA00023034"/>
    </source>
</evidence>
<organism evidence="6 8">
    <name type="scientific">Plasmodiophora brassicae</name>
    <name type="common">Clubroot disease agent</name>
    <dbReference type="NCBI Taxonomy" id="37360"/>
    <lineage>
        <taxon>Eukaryota</taxon>
        <taxon>Sar</taxon>
        <taxon>Rhizaria</taxon>
        <taxon>Endomyxa</taxon>
        <taxon>Phytomyxea</taxon>
        <taxon>Plasmodiophorida</taxon>
        <taxon>Plasmodiophoridae</taxon>
        <taxon>Plasmodiophora</taxon>
    </lineage>
</organism>
<feature type="domain" description="Vesicle tethering protein Uso1/P115-like head" evidence="5">
    <location>
        <begin position="396"/>
        <end position="639"/>
    </location>
</feature>
<dbReference type="Pfam" id="PF04869">
    <property type="entry name" value="Uso1_p115_head"/>
    <property type="match status" value="1"/>
</dbReference>
<dbReference type="STRING" id="37360.A0A0G4IN93"/>
<dbReference type="OrthoDB" id="198977at2759"/>
<evidence type="ECO:0000256" key="3">
    <source>
        <dbReference type="ARBA" id="ARBA00023054"/>
    </source>
</evidence>
<keyword evidence="7" id="KW-0496">Mitochondrion</keyword>
<keyword evidence="2" id="KW-0333">Golgi apparatus</keyword>
<evidence type="ECO:0000313" key="9">
    <source>
        <dbReference type="Proteomes" id="UP000290189"/>
    </source>
</evidence>
<geneLocation type="mitochondrion" evidence="7"/>
<protein>
    <recommendedName>
        <fullName evidence="5">Vesicle tethering protein Uso1/P115-like head domain-containing protein</fullName>
    </recommendedName>
</protein>
<dbReference type="InterPro" id="IPR006953">
    <property type="entry name" value="Vesicle_Uso1_P115_head"/>
</dbReference>
<accession>A0A0G4IN93</accession>
<dbReference type="AlphaFoldDB" id="A0A0G4IN93"/>
<dbReference type="PANTHER" id="PTHR10013">
    <property type="entry name" value="GENERAL VESICULAR TRANSPORT FACTOR P115"/>
    <property type="match status" value="1"/>
</dbReference>
<dbReference type="InterPro" id="IPR011989">
    <property type="entry name" value="ARM-like"/>
</dbReference>
<evidence type="ECO:0000256" key="4">
    <source>
        <dbReference type="SAM" id="Coils"/>
    </source>
</evidence>
<dbReference type="GO" id="GO:0048280">
    <property type="term" value="P:vesicle fusion with Golgi apparatus"/>
    <property type="evidence" value="ECO:0007669"/>
    <property type="project" value="InterPro"/>
</dbReference>
<dbReference type="InterPro" id="IPR024095">
    <property type="entry name" value="Vesicle_P115"/>
</dbReference>
<evidence type="ECO:0000313" key="8">
    <source>
        <dbReference type="Proteomes" id="UP000039324"/>
    </source>
</evidence>
<feature type="coiled-coil region" evidence="4">
    <location>
        <begin position="680"/>
        <end position="707"/>
    </location>
</feature>
<sequence length="790" mass="86582">MFSFLTGSTSTTVPTSRLLSRVEHSSVVDERVDALRQLNEIPLHTLTKHRAAQHLARVLVNTAEHHLDDADVHIEIIQTLTLLTTTPTPGGVNDIDLQGDDIDGDEGQSSAADAQENADMFLQNEDALDILQMFLEPSHSVLVRVHTLRLLLQLLRQRTSLVQEAILSRSGFIKILIELLGAAGEILRNEAILVMEALVTGNAAIQGICAFNGIFEILLGIAKDEGGHGIVADDCYTLILALIRENVSNVNYFREVGCIQRLFPLLLSVQKAFHLKSPPPGAVQRQTSDPGVPPVPAVKPTASLSLLFDIITVVDAGQRSQAQLATIPAIDAYFSIINDGDLPSDIACGLLRIIGRSVLCCPASRTALSSCRVNGLTALVHVLRIALDGHDINQCSNALFLLESFYYDNEKAQVAAVSALAPHPSDVAPSSIAPLLVQSLELWRNDPKSFRDSIRYWITTRLLSLLVRRNETAKQIALSTAIAEPVDERPAQRLMDSIVRTIQAAFDTSHADARVRSSLLLLLCECLADSSESVSILLGSAHLTESLLAVAPWTSTDVVVSGLGTFVWALCLVHSDIETFRPTLRRVVTSVIGVDRFKMCLQRLRASPELAKVRDEPCWEPMPIMQLVLFDSYFSSQFEKVVDLCDSRLLLIVIKRDGQADDSVPEQPRVIPSSVISDELIAARSRIAELESSLQAALDELADKTDDVALTRYRLDLVQQELRDLSSKAGHPVSDGDRALEMKLGELRTEHNVLLDQHNDLLLLLAAYEDPGTAERRESNNFIDPPSPLP</sequence>
<proteinExistence type="predicted"/>
<gene>
    <name evidence="6" type="ORF">PBRA_005248</name>
    <name evidence="7" type="ORF">PLBR_LOCUS1912</name>
</gene>
<dbReference type="Proteomes" id="UP000039324">
    <property type="component" value="Unassembled WGS sequence"/>
</dbReference>
<evidence type="ECO:0000313" key="7">
    <source>
        <dbReference type="EMBL" id="SPQ94697.1"/>
    </source>
</evidence>
<dbReference type="Gene3D" id="1.25.10.10">
    <property type="entry name" value="Leucine-rich Repeat Variant"/>
    <property type="match status" value="1"/>
</dbReference>
<evidence type="ECO:0000259" key="5">
    <source>
        <dbReference type="Pfam" id="PF04869"/>
    </source>
</evidence>
<dbReference type="GO" id="GO:0000139">
    <property type="term" value="C:Golgi membrane"/>
    <property type="evidence" value="ECO:0007669"/>
    <property type="project" value="InterPro"/>
</dbReference>
<dbReference type="PANTHER" id="PTHR10013:SF0">
    <property type="entry name" value="GENERAL VESICULAR TRANSPORT FACTOR P115"/>
    <property type="match status" value="1"/>
</dbReference>